<dbReference type="KEGG" id="pha:PSHAb0216"/>
<proteinExistence type="predicted"/>
<dbReference type="BioCyc" id="PHAL326442:PSHA_RS15895-MONOMER"/>
<keyword evidence="1" id="KW-0812">Transmembrane</keyword>
<dbReference type="EMBL" id="CR954247">
    <property type="protein sequence ID" value="CAI89259.1"/>
    <property type="molecule type" value="Genomic_DNA"/>
</dbReference>
<evidence type="ECO:0000313" key="2">
    <source>
        <dbReference type="EMBL" id="CAI89259.1"/>
    </source>
</evidence>
<evidence type="ECO:0000256" key="1">
    <source>
        <dbReference type="SAM" id="Phobius"/>
    </source>
</evidence>
<organism evidence="2 3">
    <name type="scientific">Pseudoalteromonas translucida (strain TAC 125)</name>
    <dbReference type="NCBI Taxonomy" id="326442"/>
    <lineage>
        <taxon>Bacteria</taxon>
        <taxon>Pseudomonadati</taxon>
        <taxon>Pseudomonadota</taxon>
        <taxon>Gammaproteobacteria</taxon>
        <taxon>Alteromonadales</taxon>
        <taxon>Pseudoalteromonadaceae</taxon>
        <taxon>Pseudoalteromonas</taxon>
    </lineage>
</organism>
<reference evidence="2 3" key="1">
    <citation type="journal article" date="2005" name="Genome Res.">
        <title>Coping with cold: the genome of the versatile marine Antarctica bacterium Pseudoalteromonas haloplanktis TAC125.</title>
        <authorList>
            <person name="Medigue C."/>
            <person name="Krin E."/>
            <person name="Pascal G."/>
            <person name="Barbe V."/>
            <person name="Bernsel A."/>
            <person name="Bertin P."/>
            <person name="Cheung F."/>
            <person name="Cruveiller S."/>
            <person name="Damico S."/>
            <person name="Duilio A."/>
            <person name="Fang G."/>
            <person name="Feller G."/>
            <person name="Mangenot S."/>
            <person name="Marino G."/>
            <person name="Nilsson J."/>
            <person name="Parilli E."/>
            <person name="Rocha E."/>
            <person name="Rouy Z."/>
            <person name="Sekowska A."/>
            <person name="Tutino M.L."/>
            <person name="Vallenet D."/>
            <person name="von Heijne G."/>
            <person name="Danchin A."/>
        </authorList>
    </citation>
    <scope>NUCLEOTIDE SEQUENCE [LARGE SCALE GENOMIC DNA]</scope>
    <source>
        <strain evidence="3">TAC 125</strain>
    </source>
</reference>
<dbReference type="PATRIC" id="fig|326442.8.peg.3128"/>
<name>Q3ID69_PSET1</name>
<protein>
    <submittedName>
        <fullName evidence="2">Orphan protein</fullName>
    </submittedName>
</protein>
<evidence type="ECO:0000313" key="3">
    <source>
        <dbReference type="Proteomes" id="UP000006843"/>
    </source>
</evidence>
<gene>
    <name evidence="2" type="ordered locus">PSHAb0216</name>
</gene>
<accession>Q3ID69</accession>
<keyword evidence="1" id="KW-0472">Membrane</keyword>
<feature type="transmembrane region" description="Helical" evidence="1">
    <location>
        <begin position="159"/>
        <end position="182"/>
    </location>
</feature>
<sequence length="185" mass="21363">MLVRQVNCKLLAVKLCNLSMYLIKPMRYINLSARQFDCCVCCLVNYKNKNKGGCMALLWLGVLFIIIGTLPFVRWLKCKVSKRHWRVCVVEQITAVANNQITAPEMLHQPTMLVSFHFDGQVHSVLVEYREKMFTRFKQGKTCTLLVDKNNPQQVYNNAILWQSYGLVWLLAGISLCAFSYFSLI</sequence>
<keyword evidence="1" id="KW-1133">Transmembrane helix</keyword>
<keyword evidence="3" id="KW-1185">Reference proteome</keyword>
<feature type="transmembrane region" description="Helical" evidence="1">
    <location>
        <begin position="56"/>
        <end position="76"/>
    </location>
</feature>
<dbReference type="Proteomes" id="UP000006843">
    <property type="component" value="Chromosome II"/>
</dbReference>
<dbReference type="AlphaFoldDB" id="Q3ID69"/>
<dbReference type="eggNOG" id="ENOG503343J">
    <property type="taxonomic scope" value="Bacteria"/>
</dbReference>
<dbReference type="HOGENOM" id="CLU_1460106_0_0_6"/>